<keyword evidence="3" id="KW-1185">Reference proteome</keyword>
<evidence type="ECO:0000313" key="4">
    <source>
        <dbReference type="WBParaSite" id="TASK_0000974601-mRNA-1"/>
    </source>
</evidence>
<proteinExistence type="predicted"/>
<name>A0A0R3WFV3_TAEAS</name>
<sequence>MSTDSGTRITSPYDSEQAVGLTKTQRGNVGQLREGDFPQLMHTCNRLGGSKIAAIGESQTILSFPFSFPNLHLLVAITDLLVAEL</sequence>
<dbReference type="WBParaSite" id="TASK_0000974601-mRNA-1">
    <property type="protein sequence ID" value="TASK_0000974601-mRNA-1"/>
    <property type="gene ID" value="TASK_0000974601"/>
</dbReference>
<evidence type="ECO:0000313" key="2">
    <source>
        <dbReference type="EMBL" id="VDK45263.1"/>
    </source>
</evidence>
<accession>A0A0R3WFV3</accession>
<reference evidence="4" key="1">
    <citation type="submission" date="2017-02" db="UniProtKB">
        <authorList>
            <consortium name="WormBaseParasite"/>
        </authorList>
    </citation>
    <scope>IDENTIFICATION</scope>
</reference>
<evidence type="ECO:0000313" key="3">
    <source>
        <dbReference type="Proteomes" id="UP000282613"/>
    </source>
</evidence>
<feature type="region of interest" description="Disordered" evidence="1">
    <location>
        <begin position="1"/>
        <end position="22"/>
    </location>
</feature>
<reference evidence="2 3" key="2">
    <citation type="submission" date="2018-11" db="EMBL/GenBank/DDBJ databases">
        <authorList>
            <consortium name="Pathogen Informatics"/>
        </authorList>
    </citation>
    <scope>NUCLEOTIDE SEQUENCE [LARGE SCALE GENOMIC DNA]</scope>
</reference>
<organism evidence="4">
    <name type="scientific">Taenia asiatica</name>
    <name type="common">Asian tapeworm</name>
    <dbReference type="NCBI Taxonomy" id="60517"/>
    <lineage>
        <taxon>Eukaryota</taxon>
        <taxon>Metazoa</taxon>
        <taxon>Spiralia</taxon>
        <taxon>Lophotrochozoa</taxon>
        <taxon>Platyhelminthes</taxon>
        <taxon>Cestoda</taxon>
        <taxon>Eucestoda</taxon>
        <taxon>Cyclophyllidea</taxon>
        <taxon>Taeniidae</taxon>
        <taxon>Taenia</taxon>
    </lineage>
</organism>
<feature type="compositionally biased region" description="Polar residues" evidence="1">
    <location>
        <begin position="1"/>
        <end position="14"/>
    </location>
</feature>
<dbReference type="AlphaFoldDB" id="A0A0R3WFV3"/>
<evidence type="ECO:0000256" key="1">
    <source>
        <dbReference type="SAM" id="MobiDB-lite"/>
    </source>
</evidence>
<dbReference type="EMBL" id="UYRS01019430">
    <property type="protein sequence ID" value="VDK45263.1"/>
    <property type="molecule type" value="Genomic_DNA"/>
</dbReference>
<protein>
    <submittedName>
        <fullName evidence="2 4">Uncharacterized protein</fullName>
    </submittedName>
</protein>
<dbReference type="Proteomes" id="UP000282613">
    <property type="component" value="Unassembled WGS sequence"/>
</dbReference>
<gene>
    <name evidence="2" type="ORF">TASK_LOCUS9747</name>
</gene>